<proteinExistence type="predicted"/>
<comment type="caution">
    <text evidence="1">The sequence shown here is derived from an EMBL/GenBank/DDBJ whole genome shotgun (WGS) entry which is preliminary data.</text>
</comment>
<keyword evidence="2" id="KW-1185">Reference proteome</keyword>
<feature type="non-terminal residue" evidence="1">
    <location>
        <position position="1"/>
    </location>
</feature>
<evidence type="ECO:0000313" key="1">
    <source>
        <dbReference type="EMBL" id="MQL97340.1"/>
    </source>
</evidence>
<protein>
    <submittedName>
        <fullName evidence="1">Uncharacterized protein</fullName>
    </submittedName>
</protein>
<sequence>MNATTFHVEVLNRFYVGAAACVPRGACRDVGFKRVSESGLQHWVLGICPDTVRTFEVCVVFLDTLTPEFELYVRLWERRQWAATRMRMDQQPSVQPAAAVPPVAEEAVPTVSVAPPPGVE</sequence>
<dbReference type="Proteomes" id="UP000652761">
    <property type="component" value="Unassembled WGS sequence"/>
</dbReference>
<gene>
    <name evidence="1" type="ORF">Taro_030034</name>
</gene>
<organism evidence="1 2">
    <name type="scientific">Colocasia esculenta</name>
    <name type="common">Wild taro</name>
    <name type="synonym">Arum esculentum</name>
    <dbReference type="NCBI Taxonomy" id="4460"/>
    <lineage>
        <taxon>Eukaryota</taxon>
        <taxon>Viridiplantae</taxon>
        <taxon>Streptophyta</taxon>
        <taxon>Embryophyta</taxon>
        <taxon>Tracheophyta</taxon>
        <taxon>Spermatophyta</taxon>
        <taxon>Magnoliopsida</taxon>
        <taxon>Liliopsida</taxon>
        <taxon>Araceae</taxon>
        <taxon>Aroideae</taxon>
        <taxon>Colocasieae</taxon>
        <taxon>Colocasia</taxon>
    </lineage>
</organism>
<dbReference type="EMBL" id="NMUH01002036">
    <property type="protein sequence ID" value="MQL97340.1"/>
    <property type="molecule type" value="Genomic_DNA"/>
</dbReference>
<evidence type="ECO:0000313" key="2">
    <source>
        <dbReference type="Proteomes" id="UP000652761"/>
    </source>
</evidence>
<dbReference type="AlphaFoldDB" id="A0A843VUY5"/>
<reference evidence="1" key="1">
    <citation type="submission" date="2017-07" db="EMBL/GenBank/DDBJ databases">
        <title>Taro Niue Genome Assembly and Annotation.</title>
        <authorList>
            <person name="Atibalentja N."/>
            <person name="Keating K."/>
            <person name="Fields C.J."/>
        </authorList>
    </citation>
    <scope>NUCLEOTIDE SEQUENCE</scope>
    <source>
        <strain evidence="1">Niue_2</strain>
        <tissue evidence="1">Leaf</tissue>
    </source>
</reference>
<accession>A0A843VUY5</accession>
<name>A0A843VUY5_COLES</name>